<reference evidence="1 2" key="1">
    <citation type="journal article" date="2016" name="Mol. Biol. Evol.">
        <title>Comparative Genomics of Early-Diverging Mushroom-Forming Fungi Provides Insights into the Origins of Lignocellulose Decay Capabilities.</title>
        <authorList>
            <person name="Nagy L.G."/>
            <person name="Riley R."/>
            <person name="Tritt A."/>
            <person name="Adam C."/>
            <person name="Daum C."/>
            <person name="Floudas D."/>
            <person name="Sun H."/>
            <person name="Yadav J.S."/>
            <person name="Pangilinan J."/>
            <person name="Larsson K.H."/>
            <person name="Matsuura K."/>
            <person name="Barry K."/>
            <person name="Labutti K."/>
            <person name="Kuo R."/>
            <person name="Ohm R.A."/>
            <person name="Bhattacharya S.S."/>
            <person name="Shirouzu T."/>
            <person name="Yoshinaga Y."/>
            <person name="Martin F.M."/>
            <person name="Grigoriev I.V."/>
            <person name="Hibbett D.S."/>
        </authorList>
    </citation>
    <scope>NUCLEOTIDE SEQUENCE [LARGE SCALE GENOMIC DNA]</scope>
    <source>
        <strain evidence="1 2">HHB12029</strain>
    </source>
</reference>
<sequence>MVQLPYDVVYGIAEEVVAFTEGDRREAWPFDHPALLPSWLSGDVDAAKTLRACALVCKAWSAPASAVNIRHLDIWQATPKAISTALSDGDRYEFVHHFQAGRECCPVCEAISSGGKVKGGAGMKVCRNGVTMQTLLSTLSRCTNVRRVTVHEWAWDLPYALVDYTTYPPLDTVTSLCLGLNAEASRPLDVQSFRHLLQLLPALKRLSFGRLAQTRTLYIIPPPPEFRLESLAVRDARLSGFNDYEWLLFNSRATLRTLWVYNMIGDDDRMALFRAIRIIAAPLRTLYYFGSHAHMDLDILGACPRLEELFVDALRTLHMLQRISESIDRYAALRRLSLVTEGFMSRRPVRVSLFIAEEDVRTLMHLLSNAVNAFPKLEVLSILTSPNVVIEDPPLRALRALRRACESRSIVFIFPLMAELEAAVLNGFTIVP</sequence>
<name>A0A165MLE0_EXIGL</name>
<evidence type="ECO:0000313" key="2">
    <source>
        <dbReference type="Proteomes" id="UP000077266"/>
    </source>
</evidence>
<evidence type="ECO:0008006" key="3">
    <source>
        <dbReference type="Google" id="ProtNLM"/>
    </source>
</evidence>
<evidence type="ECO:0000313" key="1">
    <source>
        <dbReference type="EMBL" id="KZV99440.1"/>
    </source>
</evidence>
<organism evidence="1 2">
    <name type="scientific">Exidia glandulosa HHB12029</name>
    <dbReference type="NCBI Taxonomy" id="1314781"/>
    <lineage>
        <taxon>Eukaryota</taxon>
        <taxon>Fungi</taxon>
        <taxon>Dikarya</taxon>
        <taxon>Basidiomycota</taxon>
        <taxon>Agaricomycotina</taxon>
        <taxon>Agaricomycetes</taxon>
        <taxon>Auriculariales</taxon>
        <taxon>Exidiaceae</taxon>
        <taxon>Exidia</taxon>
    </lineage>
</organism>
<accession>A0A165MLE0</accession>
<dbReference type="InterPro" id="IPR032675">
    <property type="entry name" value="LRR_dom_sf"/>
</dbReference>
<dbReference type="InParanoid" id="A0A165MLE0"/>
<dbReference type="Proteomes" id="UP000077266">
    <property type="component" value="Unassembled WGS sequence"/>
</dbReference>
<protein>
    <recommendedName>
        <fullName evidence="3">F-box domain-containing protein</fullName>
    </recommendedName>
</protein>
<dbReference type="Gene3D" id="3.80.10.10">
    <property type="entry name" value="Ribonuclease Inhibitor"/>
    <property type="match status" value="1"/>
</dbReference>
<dbReference type="AlphaFoldDB" id="A0A165MLE0"/>
<gene>
    <name evidence="1" type="ORF">EXIGLDRAFT_746078</name>
</gene>
<keyword evidence="2" id="KW-1185">Reference proteome</keyword>
<proteinExistence type="predicted"/>
<dbReference type="EMBL" id="KV425909">
    <property type="protein sequence ID" value="KZV99440.1"/>
    <property type="molecule type" value="Genomic_DNA"/>
</dbReference>